<feature type="compositionally biased region" description="Basic and acidic residues" evidence="1">
    <location>
        <begin position="14"/>
        <end position="25"/>
    </location>
</feature>
<evidence type="ECO:0000313" key="3">
    <source>
        <dbReference type="Proteomes" id="UP000019024"/>
    </source>
</evidence>
<proteinExistence type="predicted"/>
<protein>
    <submittedName>
        <fullName evidence="2">Uncharacterized protein</fullName>
    </submittedName>
</protein>
<sequence length="64" mass="7330">MNQLVERFDDEGTDREPVAESDRPRIDVSDLQAKGVEEFVRTNVGTDRVSLEHRGSHTYLVVEE</sequence>
<evidence type="ECO:0000256" key="1">
    <source>
        <dbReference type="SAM" id="MobiDB-lite"/>
    </source>
</evidence>
<keyword evidence="3" id="KW-1185">Reference proteome</keyword>
<reference evidence="2 3" key="1">
    <citation type="submission" date="2014-01" db="EMBL/GenBank/DDBJ databases">
        <authorList>
            <consortium name="DOE Joint Genome Institute"/>
            <person name="Anderson I."/>
            <person name="Huntemann M."/>
            <person name="Han J."/>
            <person name="Chen A."/>
            <person name="Kyrpides N."/>
            <person name="Mavromatis K."/>
            <person name="Markowitz V."/>
            <person name="Palaniappan K."/>
            <person name="Ivanova N."/>
            <person name="Schaumberg A."/>
            <person name="Pati A."/>
            <person name="Liolios K."/>
            <person name="Nordberg H.P."/>
            <person name="Cantor M.N."/>
            <person name="Hua S.X."/>
            <person name="Woyke T."/>
        </authorList>
    </citation>
    <scope>NUCLEOTIDE SEQUENCE [LARGE SCALE GENOMIC DNA]</scope>
    <source>
        <strain evidence="2 3">XH-48</strain>
    </source>
</reference>
<gene>
    <name evidence="2" type="ORF">HALLA_16050</name>
</gene>
<name>W0JSV2_9EURY</name>
<dbReference type="OrthoDB" id="204552at2157"/>
<dbReference type="RefSeq" id="WP_049953319.1">
    <property type="nucleotide sequence ID" value="NZ_CP007055.1"/>
</dbReference>
<dbReference type="AlphaFoldDB" id="W0JSV2"/>
<dbReference type="Proteomes" id="UP000019024">
    <property type="component" value="Chromosome"/>
</dbReference>
<feature type="region of interest" description="Disordered" evidence="1">
    <location>
        <begin position="1"/>
        <end position="25"/>
    </location>
</feature>
<dbReference type="KEGG" id="hlr:HALLA_16050"/>
<dbReference type="HOGENOM" id="CLU_2597839_0_0_2"/>
<accession>W0JSV2</accession>
<dbReference type="EMBL" id="CP007055">
    <property type="protein sequence ID" value="AHG00088.1"/>
    <property type="molecule type" value="Genomic_DNA"/>
</dbReference>
<organism evidence="2 3">
    <name type="scientific">Halostagnicola larsenii XH-48</name>
    <dbReference type="NCBI Taxonomy" id="797299"/>
    <lineage>
        <taxon>Archaea</taxon>
        <taxon>Methanobacteriati</taxon>
        <taxon>Methanobacteriota</taxon>
        <taxon>Stenosarchaea group</taxon>
        <taxon>Halobacteria</taxon>
        <taxon>Halobacteriales</taxon>
        <taxon>Natrialbaceae</taxon>
        <taxon>Halostagnicola</taxon>
    </lineage>
</organism>
<dbReference type="eggNOG" id="arCOG10766">
    <property type="taxonomic scope" value="Archaea"/>
</dbReference>
<dbReference type="GeneID" id="25145929"/>
<dbReference type="STRING" id="797299.HALLA_16050"/>
<evidence type="ECO:0000313" key="2">
    <source>
        <dbReference type="EMBL" id="AHG00088.1"/>
    </source>
</evidence>